<keyword evidence="4" id="KW-1185">Reference proteome</keyword>
<feature type="region of interest" description="Disordered" evidence="1">
    <location>
        <begin position="108"/>
        <end position="141"/>
    </location>
</feature>
<evidence type="ECO:0000313" key="4">
    <source>
        <dbReference type="Proteomes" id="UP000004728"/>
    </source>
</evidence>
<organism evidence="3 4">
    <name type="scientific">Novosphingobium nitrogenifigens DSM 19370</name>
    <dbReference type="NCBI Taxonomy" id="983920"/>
    <lineage>
        <taxon>Bacteria</taxon>
        <taxon>Pseudomonadati</taxon>
        <taxon>Pseudomonadota</taxon>
        <taxon>Alphaproteobacteria</taxon>
        <taxon>Sphingomonadales</taxon>
        <taxon>Sphingomonadaceae</taxon>
        <taxon>Novosphingobium</taxon>
    </lineage>
</organism>
<dbReference type="Proteomes" id="UP000004728">
    <property type="component" value="Unassembled WGS sequence"/>
</dbReference>
<feature type="compositionally biased region" description="Basic residues" evidence="1">
    <location>
        <begin position="131"/>
        <end position="141"/>
    </location>
</feature>
<keyword evidence="2" id="KW-0472">Membrane</keyword>
<proteinExistence type="predicted"/>
<keyword evidence="2" id="KW-0812">Transmembrane</keyword>
<comment type="caution">
    <text evidence="3">The sequence shown here is derived from an EMBL/GenBank/DDBJ whole genome shotgun (WGS) entry which is preliminary data.</text>
</comment>
<dbReference type="RefSeq" id="WP_008065236.1">
    <property type="nucleotide sequence ID" value="NZ_AQWK01000001.1"/>
</dbReference>
<dbReference type="HOGENOM" id="CLU_1823377_0_0_5"/>
<accession>F1Z7V4</accession>
<feature type="transmembrane region" description="Helical" evidence="2">
    <location>
        <begin position="60"/>
        <end position="79"/>
    </location>
</feature>
<name>F1Z7V4_9SPHN</name>
<evidence type="ECO:0000313" key="3">
    <source>
        <dbReference type="EMBL" id="EGD59271.1"/>
    </source>
</evidence>
<sequence length="141" mass="14949">MARQKRNRTKLCGVTVLWLIGARLTVALASILIVALLVFLQHPHGAAEATKAAQHVALSLAPTLAILAWSVRIAIVILVRKGMLPGTQFPDDSADLVAVFAEPIPAPARRNPSTPSAPAAAVPLTTGPKPFGRRRSLVIEE</sequence>
<dbReference type="AlphaFoldDB" id="F1Z7V4"/>
<dbReference type="EMBL" id="AEWJ01000037">
    <property type="protein sequence ID" value="EGD59271.1"/>
    <property type="molecule type" value="Genomic_DNA"/>
</dbReference>
<dbReference type="InParanoid" id="F1Z7V4"/>
<evidence type="ECO:0000256" key="1">
    <source>
        <dbReference type="SAM" id="MobiDB-lite"/>
    </source>
</evidence>
<keyword evidence="2" id="KW-1133">Transmembrane helix</keyword>
<gene>
    <name evidence="3" type="ORF">Y88_1333</name>
</gene>
<feature type="transmembrane region" description="Helical" evidence="2">
    <location>
        <begin position="12"/>
        <end position="40"/>
    </location>
</feature>
<feature type="compositionally biased region" description="Low complexity" evidence="1">
    <location>
        <begin position="108"/>
        <end position="123"/>
    </location>
</feature>
<protein>
    <submittedName>
        <fullName evidence="3">Uncharacterized protein</fullName>
    </submittedName>
</protein>
<reference evidence="3 4" key="1">
    <citation type="journal article" date="2012" name="J. Bacteriol.">
        <title>Draft Genome Sequence of Novosphingobium nitrogenifigens Y88T.</title>
        <authorList>
            <person name="Strabala T.J."/>
            <person name="Macdonald L."/>
            <person name="Liu V."/>
            <person name="Smit A.M."/>
        </authorList>
    </citation>
    <scope>NUCLEOTIDE SEQUENCE [LARGE SCALE GENOMIC DNA]</scope>
    <source>
        <strain evidence="3 4">DSM 19370</strain>
    </source>
</reference>
<evidence type="ECO:0000256" key="2">
    <source>
        <dbReference type="SAM" id="Phobius"/>
    </source>
</evidence>